<dbReference type="EMBL" id="SPNC01000205">
    <property type="protein sequence ID" value="TFH94050.1"/>
    <property type="molecule type" value="Genomic_DNA"/>
</dbReference>
<organism evidence="4 5">
    <name type="scientific">Porphyromonas levii</name>
    <dbReference type="NCBI Taxonomy" id="28114"/>
    <lineage>
        <taxon>Bacteria</taxon>
        <taxon>Pseudomonadati</taxon>
        <taxon>Bacteroidota</taxon>
        <taxon>Bacteroidia</taxon>
        <taxon>Bacteroidales</taxon>
        <taxon>Porphyromonadaceae</taxon>
        <taxon>Porphyromonas</taxon>
    </lineage>
</organism>
<dbReference type="SUPFAM" id="SSF52540">
    <property type="entry name" value="P-loop containing nucleoside triphosphate hydrolases"/>
    <property type="match status" value="1"/>
</dbReference>
<evidence type="ECO:0000256" key="2">
    <source>
        <dbReference type="SAM" id="MobiDB-lite"/>
    </source>
</evidence>
<evidence type="ECO:0000256" key="1">
    <source>
        <dbReference type="SAM" id="Coils"/>
    </source>
</evidence>
<dbReference type="STRING" id="1122973.GCA_000379925_00783"/>
<name>A0A4Y8WMM0_9PORP</name>
<proteinExistence type="predicted"/>
<feature type="coiled-coil region" evidence="1">
    <location>
        <begin position="277"/>
        <end position="311"/>
    </location>
</feature>
<protein>
    <submittedName>
        <fullName evidence="4">ParA family protein</fullName>
    </submittedName>
</protein>
<gene>
    <name evidence="4" type="ORF">E4P47_09160</name>
</gene>
<evidence type="ECO:0000313" key="5">
    <source>
        <dbReference type="Proteomes" id="UP000297225"/>
    </source>
</evidence>
<keyword evidence="5" id="KW-1185">Reference proteome</keyword>
<feature type="domain" description="CobQ/CobB/MinD/ParA nucleotide binding" evidence="3">
    <location>
        <begin position="7"/>
        <end position="212"/>
    </location>
</feature>
<feature type="compositionally biased region" description="Acidic residues" evidence="2">
    <location>
        <begin position="346"/>
        <end position="361"/>
    </location>
</feature>
<dbReference type="OrthoDB" id="13869at2"/>
<feature type="region of interest" description="Disordered" evidence="2">
    <location>
        <begin position="341"/>
        <end position="375"/>
    </location>
</feature>
<sequence>MENKIRIALAGLKGGIGKTTLSMVLGSILKESYGKKVCYVDSDYFQYPITAQNQREQMFFERHNDLMRQVFEERGVDFDTRIMPPIFKMNEGFERSTSPEVVEKEHPDCDVFIYDFMGSQGFEDTYMYLTKMDYIILPTVIDTVNAQPTYYWMKGVNFGKKLVVKNDGEIRTKKIYLLFNGFNDENCDFELKSWLEDQARSFGIVTLQNPIKHFSGVARDVTSITEDNKDFFVSLYLQPSPFYCEMTNVLQAIEEFLFDAGIIEKKDNAPRIIEDPLEFHKVVLEDLKSQLDELGELADRTNNSISELSEKHREILETYQRLCSMSIDDIKAMWGRKAITPTDMSLPDEVDQEAQEGEEGSVDSKEEGLKDEANE</sequence>
<dbReference type="Pfam" id="PF01656">
    <property type="entry name" value="CbiA"/>
    <property type="match status" value="1"/>
</dbReference>
<accession>A0A4Y8WMM0</accession>
<evidence type="ECO:0000259" key="3">
    <source>
        <dbReference type="Pfam" id="PF01656"/>
    </source>
</evidence>
<keyword evidence="1" id="KW-0175">Coiled coil</keyword>
<dbReference type="InterPro" id="IPR002586">
    <property type="entry name" value="CobQ/CobB/MinD/ParA_Nub-bd_dom"/>
</dbReference>
<reference evidence="4 5" key="1">
    <citation type="submission" date="2019-03" db="EMBL/GenBank/DDBJ databases">
        <title>Porphyromonas levii Isolated from the Uterus of Dairy Cows.</title>
        <authorList>
            <person name="Francis A.M."/>
        </authorList>
    </citation>
    <scope>NUCLEOTIDE SEQUENCE [LARGE SCALE GENOMIC DNA]</scope>
    <source>
        <strain evidence="4 5">AF5678</strain>
    </source>
</reference>
<dbReference type="Proteomes" id="UP000297225">
    <property type="component" value="Unassembled WGS sequence"/>
</dbReference>
<dbReference type="RefSeq" id="WP_134849889.1">
    <property type="nucleotide sequence ID" value="NZ_CP197400.1"/>
</dbReference>
<feature type="compositionally biased region" description="Basic and acidic residues" evidence="2">
    <location>
        <begin position="362"/>
        <end position="375"/>
    </location>
</feature>
<comment type="caution">
    <text evidence="4">The sequence shown here is derived from an EMBL/GenBank/DDBJ whole genome shotgun (WGS) entry which is preliminary data.</text>
</comment>
<evidence type="ECO:0000313" key="4">
    <source>
        <dbReference type="EMBL" id="TFH94050.1"/>
    </source>
</evidence>
<dbReference type="Gene3D" id="3.40.50.300">
    <property type="entry name" value="P-loop containing nucleotide triphosphate hydrolases"/>
    <property type="match status" value="1"/>
</dbReference>
<dbReference type="InterPro" id="IPR027417">
    <property type="entry name" value="P-loop_NTPase"/>
</dbReference>
<dbReference type="AlphaFoldDB" id="A0A4Y8WMM0"/>